<dbReference type="InterPro" id="IPR050194">
    <property type="entry name" value="Glycosyltransferase_grp1"/>
</dbReference>
<dbReference type="Pfam" id="PF00534">
    <property type="entry name" value="Glycos_transf_1"/>
    <property type="match status" value="1"/>
</dbReference>
<evidence type="ECO:0000259" key="1">
    <source>
        <dbReference type="Pfam" id="PF00534"/>
    </source>
</evidence>
<dbReference type="CDD" id="cd03794">
    <property type="entry name" value="GT4_WbuB-like"/>
    <property type="match status" value="1"/>
</dbReference>
<feature type="domain" description="Glycosyltransferase subfamily 4-like N-terminal" evidence="2">
    <location>
        <begin position="646"/>
        <end position="827"/>
    </location>
</feature>
<keyword evidence="4" id="KW-1185">Reference proteome</keyword>
<evidence type="ECO:0008006" key="5">
    <source>
        <dbReference type="Google" id="ProtNLM"/>
    </source>
</evidence>
<organism evidence="3 4">
    <name type="scientific">Luteimonas lutimaris</name>
    <dbReference type="NCBI Taxonomy" id="698645"/>
    <lineage>
        <taxon>Bacteria</taxon>
        <taxon>Pseudomonadati</taxon>
        <taxon>Pseudomonadota</taxon>
        <taxon>Gammaproteobacteria</taxon>
        <taxon>Lysobacterales</taxon>
        <taxon>Lysobacteraceae</taxon>
        <taxon>Luteimonas</taxon>
    </lineage>
</organism>
<dbReference type="PANTHER" id="PTHR45947">
    <property type="entry name" value="SULFOQUINOVOSYL TRANSFERASE SQD2"/>
    <property type="match status" value="1"/>
</dbReference>
<dbReference type="InterPro" id="IPR001296">
    <property type="entry name" value="Glyco_trans_1"/>
</dbReference>
<proteinExistence type="predicted"/>
<evidence type="ECO:0000259" key="2">
    <source>
        <dbReference type="Pfam" id="PF13579"/>
    </source>
</evidence>
<dbReference type="Gene3D" id="3.40.50.2000">
    <property type="entry name" value="Glycogen Phosphorylase B"/>
    <property type="match status" value="2"/>
</dbReference>
<sequence>MTIMDMTSNKQPASGQETDLATLEAAVVPGKEYVFRLPASDIARKAGSRALVGRIRFLDAGGQEIAGPYDGCFSSERFGQYTYLASADRAVATPWSERAVVAPGNAALVRISVYPWRVSPAMQVDGELQIREAGDTLLEREYPVSGGFLHRLYLALTDAEPSDRASVVRVTYLDEQGQEIPGPYEGCNQSGRFGSFTYAGVPDGEAREVRIRLRAPTQAARARITLVRWKGTTALALAAEPRFEGDAPEGVAGTRGEWLPVEGLDTAVTVQMPGGVGGGFAVLRGQYAGQHPSGEAAVLRLVREFLDASGTVVATQADRSSAGVLAEPLLLFGSTPEARSFACLIWCPPQAHALRLRAYPGEGARNVALHALPAVEPFAQRLDAGLLDSRLGVASRRDIQSPAFGEWRLRIVFDAMRVAHTANRDVELAIFFGDATNRTMALTGIDTRVNAGTVRRAGKTLYLKLMSGAAGDPLVERLRGTLQILPPPGAASVTVRLSSYDDAEIAFGCVVEPCDALVEERLAPASAKEAMRVELHDPEAARMMISRLLTDYPHDHVVLGGAMDVYRRLGAAQQMEVIASRAAALPKSPGKLRHKARHILSSLQEQDPHWTIQVPGDWQGQSRPPLEGRPLRVAHLFKTSVPHENTGGAIRCLNMVKFQKQAGMDPLVVTPLGYPSINLGGTPWERDEVEGVPHFRLNGIHRDDLRTIPSTRQLEYGALLTANLLREQGVDLVQASSGYRGYEQALVGLAVARKLEVPFVYEVRSYHEHTWRPMAEWVLDSEFTRRRMAQEDRCMHEADAVVTICETMKEGLVARGVDERKVFVVPNSVDLELFQPRQPDPALRRQVGLRDGTVVGYISNISAREGHEVLLRAVAMARAAGDDLQCLIVGGGPVLPTLQQLVLELGIAENVVFTGEVPHERIADYYALIDVFVVPRVSDFASDFVTPMKPFEAMALRRPIIISDRPALKELVEPGVRGSVFAAGDSVDLAGKILELARNDELRSSYAEKGYEWVTQRTWDKTVSIYHDVYAAAGKHAGDRLGSSVLP</sequence>
<gene>
    <name evidence="3" type="ORF">GCM10022229_26500</name>
</gene>
<reference evidence="4" key="1">
    <citation type="journal article" date="2019" name="Int. J. Syst. Evol. Microbiol.">
        <title>The Global Catalogue of Microorganisms (GCM) 10K type strain sequencing project: providing services to taxonomists for standard genome sequencing and annotation.</title>
        <authorList>
            <consortium name="The Broad Institute Genomics Platform"/>
            <consortium name="The Broad Institute Genome Sequencing Center for Infectious Disease"/>
            <person name="Wu L."/>
            <person name="Ma J."/>
        </authorList>
    </citation>
    <scope>NUCLEOTIDE SEQUENCE [LARGE SCALE GENOMIC DNA]</scope>
    <source>
        <strain evidence="4">JCM 16916</strain>
    </source>
</reference>
<evidence type="ECO:0000313" key="3">
    <source>
        <dbReference type="EMBL" id="GAA3931673.1"/>
    </source>
</evidence>
<comment type="caution">
    <text evidence="3">The sequence shown here is derived from an EMBL/GenBank/DDBJ whole genome shotgun (WGS) entry which is preliminary data.</text>
</comment>
<dbReference type="EMBL" id="BAAAZU010000030">
    <property type="protein sequence ID" value="GAA3931673.1"/>
    <property type="molecule type" value="Genomic_DNA"/>
</dbReference>
<name>A0ABP7MWM6_9GAMM</name>
<protein>
    <recommendedName>
        <fullName evidence="5">Glycosyltransferase</fullName>
    </recommendedName>
</protein>
<dbReference type="InterPro" id="IPR028098">
    <property type="entry name" value="Glyco_trans_4-like_N"/>
</dbReference>
<evidence type="ECO:0000313" key="4">
    <source>
        <dbReference type="Proteomes" id="UP001501727"/>
    </source>
</evidence>
<dbReference type="PANTHER" id="PTHR45947:SF3">
    <property type="entry name" value="SULFOQUINOVOSYL TRANSFERASE SQD2"/>
    <property type="match status" value="1"/>
</dbReference>
<dbReference type="SUPFAM" id="SSF53756">
    <property type="entry name" value="UDP-Glycosyltransferase/glycogen phosphorylase"/>
    <property type="match status" value="1"/>
</dbReference>
<dbReference type="Proteomes" id="UP001501727">
    <property type="component" value="Unassembled WGS sequence"/>
</dbReference>
<accession>A0ABP7MWM6</accession>
<feature type="domain" description="Glycosyl transferase family 1" evidence="1">
    <location>
        <begin position="844"/>
        <end position="1013"/>
    </location>
</feature>
<dbReference type="Pfam" id="PF13579">
    <property type="entry name" value="Glyco_trans_4_4"/>
    <property type="match status" value="1"/>
</dbReference>